<sequence>MVVNKPPEPVSDLALIDRAREGDTEAFDELMMRYNHAVYRLAWSFVRNHADAEDISQETFIRAWRAIGRFDPQYRFYTWLHRIAVNLCISRSRRQKRIRFDPLPDSEPGAEWRELPDPKSGEDDGELRRAIDESLDRLPEDQRAVLVLRAREELSYEEISTTLGIPVGTVMSRLSRARGRLREMLSAYLPQKT</sequence>
<keyword evidence="3" id="KW-0731">Sigma factor</keyword>
<keyword evidence="2" id="KW-0805">Transcription regulation</keyword>
<feature type="domain" description="RNA polymerase sigma factor 70 region 4 type 2" evidence="7">
    <location>
        <begin position="128"/>
        <end position="181"/>
    </location>
</feature>
<evidence type="ECO:0000256" key="1">
    <source>
        <dbReference type="ARBA" id="ARBA00010641"/>
    </source>
</evidence>
<dbReference type="SUPFAM" id="SSF88659">
    <property type="entry name" value="Sigma3 and sigma4 domains of RNA polymerase sigma factors"/>
    <property type="match status" value="1"/>
</dbReference>
<dbReference type="Pfam" id="PF04542">
    <property type="entry name" value="Sigma70_r2"/>
    <property type="match status" value="1"/>
</dbReference>
<evidence type="ECO:0000256" key="3">
    <source>
        <dbReference type="ARBA" id="ARBA00023082"/>
    </source>
</evidence>
<dbReference type="PANTHER" id="PTHR43133:SF8">
    <property type="entry name" value="RNA POLYMERASE SIGMA FACTOR HI_1459-RELATED"/>
    <property type="match status" value="1"/>
</dbReference>
<dbReference type="Gene3D" id="1.10.10.10">
    <property type="entry name" value="Winged helix-like DNA-binding domain superfamily/Winged helix DNA-binding domain"/>
    <property type="match status" value="1"/>
</dbReference>
<dbReference type="InterPro" id="IPR013324">
    <property type="entry name" value="RNA_pol_sigma_r3/r4-like"/>
</dbReference>
<keyword evidence="4" id="KW-0238">DNA-binding</keyword>
<feature type="domain" description="RNA polymerase sigma-70 region 2" evidence="6">
    <location>
        <begin position="30"/>
        <end position="97"/>
    </location>
</feature>
<dbReference type="Pfam" id="PF08281">
    <property type="entry name" value="Sigma70_r4_2"/>
    <property type="match status" value="1"/>
</dbReference>
<evidence type="ECO:0000259" key="7">
    <source>
        <dbReference type="Pfam" id="PF08281"/>
    </source>
</evidence>
<comment type="similarity">
    <text evidence="1">Belongs to the sigma-70 factor family. ECF subfamily.</text>
</comment>
<evidence type="ECO:0000256" key="5">
    <source>
        <dbReference type="ARBA" id="ARBA00023163"/>
    </source>
</evidence>
<dbReference type="GO" id="GO:0003677">
    <property type="term" value="F:DNA binding"/>
    <property type="evidence" value="ECO:0007669"/>
    <property type="project" value="UniProtKB-KW"/>
</dbReference>
<gene>
    <name evidence="8" type="ORF">ENN51_02400</name>
</gene>
<dbReference type="InterPro" id="IPR039425">
    <property type="entry name" value="RNA_pol_sigma-70-like"/>
</dbReference>
<dbReference type="AlphaFoldDB" id="A0A7V0T544"/>
<evidence type="ECO:0000259" key="6">
    <source>
        <dbReference type="Pfam" id="PF04542"/>
    </source>
</evidence>
<dbReference type="InterPro" id="IPR013325">
    <property type="entry name" value="RNA_pol_sigma_r2"/>
</dbReference>
<evidence type="ECO:0000256" key="4">
    <source>
        <dbReference type="ARBA" id="ARBA00023125"/>
    </source>
</evidence>
<dbReference type="Gene3D" id="1.10.1740.10">
    <property type="match status" value="1"/>
</dbReference>
<keyword evidence="5" id="KW-0804">Transcription</keyword>
<dbReference type="GO" id="GO:0006352">
    <property type="term" value="P:DNA-templated transcription initiation"/>
    <property type="evidence" value="ECO:0007669"/>
    <property type="project" value="InterPro"/>
</dbReference>
<evidence type="ECO:0000256" key="2">
    <source>
        <dbReference type="ARBA" id="ARBA00023015"/>
    </source>
</evidence>
<dbReference type="GO" id="GO:0016987">
    <property type="term" value="F:sigma factor activity"/>
    <property type="evidence" value="ECO:0007669"/>
    <property type="project" value="UniProtKB-KW"/>
</dbReference>
<dbReference type="InterPro" id="IPR007627">
    <property type="entry name" value="RNA_pol_sigma70_r2"/>
</dbReference>
<dbReference type="Proteomes" id="UP000885672">
    <property type="component" value="Unassembled WGS sequence"/>
</dbReference>
<comment type="caution">
    <text evidence="8">The sequence shown here is derived from an EMBL/GenBank/DDBJ whole genome shotgun (WGS) entry which is preliminary data.</text>
</comment>
<dbReference type="SUPFAM" id="SSF88946">
    <property type="entry name" value="Sigma2 domain of RNA polymerase sigma factors"/>
    <property type="match status" value="1"/>
</dbReference>
<reference evidence="8" key="1">
    <citation type="journal article" date="2020" name="mSystems">
        <title>Genome- and Community-Level Interaction Insights into Carbon Utilization and Element Cycling Functions of Hydrothermarchaeota in Hydrothermal Sediment.</title>
        <authorList>
            <person name="Zhou Z."/>
            <person name="Liu Y."/>
            <person name="Xu W."/>
            <person name="Pan J."/>
            <person name="Luo Z.H."/>
            <person name="Li M."/>
        </authorList>
    </citation>
    <scope>NUCLEOTIDE SEQUENCE [LARGE SCALE GENOMIC DNA]</scope>
    <source>
        <strain evidence="8">SpSt-1182</strain>
    </source>
</reference>
<evidence type="ECO:0000313" key="8">
    <source>
        <dbReference type="EMBL" id="HDQ99123.1"/>
    </source>
</evidence>
<dbReference type="CDD" id="cd06171">
    <property type="entry name" value="Sigma70_r4"/>
    <property type="match status" value="1"/>
</dbReference>
<dbReference type="InterPro" id="IPR036388">
    <property type="entry name" value="WH-like_DNA-bd_sf"/>
</dbReference>
<dbReference type="NCBIfam" id="TIGR02937">
    <property type="entry name" value="sigma70-ECF"/>
    <property type="match status" value="1"/>
</dbReference>
<dbReference type="InterPro" id="IPR014284">
    <property type="entry name" value="RNA_pol_sigma-70_dom"/>
</dbReference>
<protein>
    <submittedName>
        <fullName evidence="8">Sigma-70 family RNA polymerase sigma factor</fullName>
    </submittedName>
</protein>
<proteinExistence type="inferred from homology"/>
<dbReference type="InterPro" id="IPR013249">
    <property type="entry name" value="RNA_pol_sigma70_r4_t2"/>
</dbReference>
<organism evidence="8">
    <name type="scientific">candidate division WOR-3 bacterium</name>
    <dbReference type="NCBI Taxonomy" id="2052148"/>
    <lineage>
        <taxon>Bacteria</taxon>
        <taxon>Bacteria division WOR-3</taxon>
    </lineage>
</organism>
<name>A0A7V0T544_UNCW3</name>
<dbReference type="EMBL" id="DSBX01000092">
    <property type="protein sequence ID" value="HDQ99123.1"/>
    <property type="molecule type" value="Genomic_DNA"/>
</dbReference>
<accession>A0A7V0T544</accession>
<dbReference type="PANTHER" id="PTHR43133">
    <property type="entry name" value="RNA POLYMERASE ECF-TYPE SIGMA FACTO"/>
    <property type="match status" value="1"/>
</dbReference>